<dbReference type="PANTHER" id="PTHR36112">
    <property type="entry name" value="RIBOSOMAL RNA SMALL SUBUNIT METHYLTRANSFERASE J"/>
    <property type="match status" value="1"/>
</dbReference>
<accession>A0ABT9YEI3</accession>
<evidence type="ECO:0000313" key="2">
    <source>
        <dbReference type="Proteomes" id="UP001225034"/>
    </source>
</evidence>
<dbReference type="InterPro" id="IPR029063">
    <property type="entry name" value="SAM-dependent_MTases_sf"/>
</dbReference>
<protein>
    <submittedName>
        <fullName evidence="1">Ubiquinone/menaquinone biosynthesis C-methylase UbiE</fullName>
    </submittedName>
</protein>
<dbReference type="Proteomes" id="UP001225034">
    <property type="component" value="Unassembled WGS sequence"/>
</dbReference>
<organism evidence="1 2">
    <name type="scientific">Alkalicoccobacillus murimartini</name>
    <dbReference type="NCBI Taxonomy" id="171685"/>
    <lineage>
        <taxon>Bacteria</taxon>
        <taxon>Bacillati</taxon>
        <taxon>Bacillota</taxon>
        <taxon>Bacilli</taxon>
        <taxon>Bacillales</taxon>
        <taxon>Bacillaceae</taxon>
        <taxon>Alkalicoccobacillus</taxon>
    </lineage>
</organism>
<dbReference type="Gene3D" id="3.40.50.150">
    <property type="entry name" value="Vaccinia Virus protein VP39"/>
    <property type="match status" value="1"/>
</dbReference>
<name>A0ABT9YEI3_9BACI</name>
<dbReference type="EMBL" id="JAUSUA010000001">
    <property type="protein sequence ID" value="MDQ0206260.1"/>
    <property type="molecule type" value="Genomic_DNA"/>
</dbReference>
<dbReference type="PANTHER" id="PTHR36112:SF1">
    <property type="entry name" value="RIBOSOMAL RNA SMALL SUBUNIT METHYLTRANSFERASE J"/>
    <property type="match status" value="1"/>
</dbReference>
<keyword evidence="1" id="KW-0830">Ubiquinone</keyword>
<sequence>MIITTARKRAAQLESAAKKVAQDVGHSYKARNDRSVEELIAQWKSDLLVVGANRLTLYSQSTSVPFFYHPNAAAVRSKAYLNSGYDVFVEACGLRAGDQVLDCTLGLAADAVIAKLAVGPTGTVCGIEANPVVAYMVQSGLTTWEDADEPLLKAMRSIKVLSGQHEDLLAQLPDESYDVVYFDPMFEVALDASTGIQGLKHFARYQGLSQEVVNEAIRVAKRRVVLKDHWQSTRFSEYGFQVKKRKLAKFHYGIIDKETEIK</sequence>
<dbReference type="Pfam" id="PF04445">
    <property type="entry name" value="SAM_MT"/>
    <property type="match status" value="1"/>
</dbReference>
<dbReference type="SUPFAM" id="SSF53335">
    <property type="entry name" value="S-adenosyl-L-methionine-dependent methyltransferases"/>
    <property type="match status" value="1"/>
</dbReference>
<reference evidence="1 2" key="1">
    <citation type="submission" date="2023-07" db="EMBL/GenBank/DDBJ databases">
        <title>Genomic Encyclopedia of Type Strains, Phase IV (KMG-IV): sequencing the most valuable type-strain genomes for metagenomic binning, comparative biology and taxonomic classification.</title>
        <authorList>
            <person name="Goeker M."/>
        </authorList>
    </citation>
    <scope>NUCLEOTIDE SEQUENCE [LARGE SCALE GENOMIC DNA]</scope>
    <source>
        <strain evidence="1 2">DSM 19154</strain>
    </source>
</reference>
<proteinExistence type="predicted"/>
<evidence type="ECO:0000313" key="1">
    <source>
        <dbReference type="EMBL" id="MDQ0206260.1"/>
    </source>
</evidence>
<dbReference type="InterPro" id="IPR007536">
    <property type="entry name" value="16SrRNA_methylTrfase_J"/>
</dbReference>
<comment type="caution">
    <text evidence="1">The sequence shown here is derived from an EMBL/GenBank/DDBJ whole genome shotgun (WGS) entry which is preliminary data.</text>
</comment>
<keyword evidence="2" id="KW-1185">Reference proteome</keyword>
<gene>
    <name evidence="1" type="ORF">J2S05_001034</name>
</gene>
<dbReference type="RefSeq" id="WP_306980520.1">
    <property type="nucleotide sequence ID" value="NZ_JAUSUA010000001.1"/>
</dbReference>